<evidence type="ECO:0000256" key="1">
    <source>
        <dbReference type="SAM" id="Phobius"/>
    </source>
</evidence>
<keyword evidence="1" id="KW-0472">Membrane</keyword>
<gene>
    <name evidence="2" type="ORF">H4P12_09615</name>
</gene>
<feature type="transmembrane region" description="Helical" evidence="1">
    <location>
        <begin position="30"/>
        <end position="50"/>
    </location>
</feature>
<dbReference type="AlphaFoldDB" id="A0A926JDH3"/>
<keyword evidence="3" id="KW-1185">Reference proteome</keyword>
<dbReference type="Proteomes" id="UP000608594">
    <property type="component" value="Unassembled WGS sequence"/>
</dbReference>
<proteinExistence type="predicted"/>
<evidence type="ECO:0000313" key="2">
    <source>
        <dbReference type="EMBL" id="MBC9246968.1"/>
    </source>
</evidence>
<keyword evidence="1" id="KW-0812">Transmembrane</keyword>
<protein>
    <submittedName>
        <fullName evidence="2">Uncharacterized protein</fullName>
    </submittedName>
</protein>
<evidence type="ECO:0000313" key="3">
    <source>
        <dbReference type="Proteomes" id="UP000608594"/>
    </source>
</evidence>
<sequence length="75" mass="8052">MTGFLLLVGTALCAVSVILAMVQLMRMQPPRTAAITLIVGIVLIFVSAYLDPKAFQASAIVNMWSWLTGSGPQTR</sequence>
<keyword evidence="1" id="KW-1133">Transmembrane helix</keyword>
<dbReference type="EMBL" id="JACOQL010000003">
    <property type="protein sequence ID" value="MBC9246968.1"/>
    <property type="molecule type" value="Genomic_DNA"/>
</dbReference>
<dbReference type="RefSeq" id="WP_187793479.1">
    <property type="nucleotide sequence ID" value="NZ_JACOQL010000003.1"/>
</dbReference>
<reference evidence="2" key="1">
    <citation type="submission" date="2020-08" db="EMBL/GenBank/DDBJ databases">
        <title>Paracoccus amoyensis sp. nov., isolated from the surface seawater at coast of Xiamen, Fujian.</title>
        <authorList>
            <person name="Lyu L."/>
        </authorList>
    </citation>
    <scope>NUCLEOTIDE SEQUENCE</scope>
    <source>
        <strain evidence="2">11-3</strain>
    </source>
</reference>
<name>A0A926JDH3_9RHOB</name>
<comment type="caution">
    <text evidence="2">The sequence shown here is derived from an EMBL/GenBank/DDBJ whole genome shotgun (WGS) entry which is preliminary data.</text>
</comment>
<organism evidence="2 3">
    <name type="scientific">Paracoccus amoyensis</name>
    <dbReference type="NCBI Taxonomy" id="2760093"/>
    <lineage>
        <taxon>Bacteria</taxon>
        <taxon>Pseudomonadati</taxon>
        <taxon>Pseudomonadota</taxon>
        <taxon>Alphaproteobacteria</taxon>
        <taxon>Rhodobacterales</taxon>
        <taxon>Paracoccaceae</taxon>
        <taxon>Paracoccus</taxon>
    </lineage>
</organism>
<accession>A0A926JDH3</accession>